<organism evidence="2 3">
    <name type="scientific">Nocardiopsis alba (strain ATCC BAA-2165 / BE74)</name>
    <dbReference type="NCBI Taxonomy" id="1205910"/>
    <lineage>
        <taxon>Bacteria</taxon>
        <taxon>Bacillati</taxon>
        <taxon>Actinomycetota</taxon>
        <taxon>Actinomycetes</taxon>
        <taxon>Streptosporangiales</taxon>
        <taxon>Nocardiopsidaceae</taxon>
        <taxon>Nocardiopsis</taxon>
    </lineage>
</organism>
<dbReference type="EMBL" id="CP003788">
    <property type="protein sequence ID" value="AFR06729.1"/>
    <property type="molecule type" value="Genomic_DNA"/>
</dbReference>
<dbReference type="HOGENOM" id="CLU_1146271_0_0_11"/>
<dbReference type="AlphaFoldDB" id="J7L7F0"/>
<dbReference type="KEGG" id="nal:B005_4440"/>
<name>J7L7F0_NOCAA</name>
<sequence length="242" mass="25641">MYRRAAFGPSPRVWGSQRRGRARHPPKRSIPTCVGLTAGPYPACSGAAVHPHVRGVHRQSHRPASGLDGPSPRAWGSRTELFAGELEARSIPTCVGLTGQRPAAGSSCSVHPHVRGAHEGASSRAWMICGPSPRAWGSQGLTGPKPRLLRSIPTCVGLTPPRVRKHLPRRSIPTCVGLTVLHRSVGVVREVHPHVRGAHPLTDPKMAAMSGPSPRAWGSRLGGSGTSPPARSIPTCVGLTRR</sequence>
<evidence type="ECO:0000313" key="3">
    <source>
        <dbReference type="Proteomes" id="UP000003779"/>
    </source>
</evidence>
<feature type="region of interest" description="Disordered" evidence="1">
    <location>
        <begin position="197"/>
        <end position="242"/>
    </location>
</feature>
<feature type="region of interest" description="Disordered" evidence="1">
    <location>
        <begin position="1"/>
        <end position="31"/>
    </location>
</feature>
<accession>J7L7F0</accession>
<evidence type="ECO:0000313" key="2">
    <source>
        <dbReference type="EMBL" id="AFR06729.1"/>
    </source>
</evidence>
<dbReference type="AntiFam" id="ANF00057">
    <property type="entry name" value="Translation of E. coli type CRISPR repeat"/>
</dbReference>
<dbReference type="AntiFam" id="ANF00006">
    <property type="entry name" value="Translation of CRISPR region"/>
</dbReference>
<proteinExistence type="predicted"/>
<dbReference type="STRING" id="1205910.B005_4440"/>
<evidence type="ECO:0000256" key="1">
    <source>
        <dbReference type="SAM" id="MobiDB-lite"/>
    </source>
</evidence>
<feature type="compositionally biased region" description="Basic residues" evidence="1">
    <location>
        <begin position="18"/>
        <end position="27"/>
    </location>
</feature>
<reference evidence="3" key="2">
    <citation type="submission" date="2012-08" db="EMBL/GenBank/DDBJ databases">
        <title>Whole-genome sequence of Nocardiopsis alba strain ATCC BAA-2165 associated with honeybees.</title>
        <authorList>
            <person name="Qiao J."/>
            <person name="Chen L."/>
            <person name="Li Y."/>
            <person name="Wang J."/>
            <person name="Zhang W."/>
            <person name="Chen S."/>
        </authorList>
    </citation>
    <scope>NUCLEOTIDE SEQUENCE [LARGE SCALE GENOMIC DNA]</scope>
    <source>
        <strain evidence="3">ATCC BAA-2165 / BE74</strain>
    </source>
</reference>
<reference evidence="2 3" key="1">
    <citation type="journal article" date="2012" name="J. Bacteriol.">
        <title>Whole-Genome Sequence of Nocardiopsis alba Strain ATCC BAA-2165, Associated with Honeybees.</title>
        <authorList>
            <person name="Qiao J."/>
            <person name="Chen L."/>
            <person name="Li Y."/>
            <person name="Wang J."/>
            <person name="Zhang W."/>
            <person name="Chen S."/>
        </authorList>
    </citation>
    <scope>NUCLEOTIDE SEQUENCE [LARGE SCALE GENOMIC DNA]</scope>
    <source>
        <strain evidence="3">ATCC BAA-2165 / BE74</strain>
    </source>
</reference>
<protein>
    <submittedName>
        <fullName evidence="2">Uncharacterized protein</fullName>
    </submittedName>
</protein>
<gene>
    <name evidence="2" type="ordered locus">B005_4440</name>
</gene>
<dbReference type="Proteomes" id="UP000003779">
    <property type="component" value="Chromosome"/>
</dbReference>